<evidence type="ECO:0000313" key="2">
    <source>
        <dbReference type="Proteomes" id="UP000293398"/>
    </source>
</evidence>
<organism evidence="1 2">
    <name type="scientific">Advenella incenata</name>
    <dbReference type="NCBI Taxonomy" id="267800"/>
    <lineage>
        <taxon>Bacteria</taxon>
        <taxon>Pseudomonadati</taxon>
        <taxon>Pseudomonadota</taxon>
        <taxon>Betaproteobacteria</taxon>
        <taxon>Burkholderiales</taxon>
        <taxon>Alcaligenaceae</taxon>
    </lineage>
</organism>
<name>A0A4Q7VT61_9BURK</name>
<dbReference type="AlphaFoldDB" id="A0A4Q7VT61"/>
<keyword evidence="2" id="KW-1185">Reference proteome</keyword>
<proteinExistence type="predicted"/>
<dbReference type="Proteomes" id="UP000293398">
    <property type="component" value="Unassembled WGS sequence"/>
</dbReference>
<dbReference type="RefSeq" id="WP_014750137.1">
    <property type="nucleotide sequence ID" value="NZ_SHKO01000001.1"/>
</dbReference>
<dbReference type="EMBL" id="SHKO01000001">
    <property type="protein sequence ID" value="RZT99756.1"/>
    <property type="molecule type" value="Genomic_DNA"/>
</dbReference>
<reference evidence="1 2" key="1">
    <citation type="submission" date="2019-02" db="EMBL/GenBank/DDBJ databases">
        <title>Genomic Encyclopedia of Type Strains, Phase IV (KMG-IV): sequencing the most valuable type-strain genomes for metagenomic binning, comparative biology and taxonomic classification.</title>
        <authorList>
            <person name="Goeker M."/>
        </authorList>
    </citation>
    <scope>NUCLEOTIDE SEQUENCE [LARGE SCALE GENOMIC DNA]</scope>
    <source>
        <strain evidence="1 2">DSM 23814</strain>
    </source>
</reference>
<evidence type="ECO:0000313" key="1">
    <source>
        <dbReference type="EMBL" id="RZT99756.1"/>
    </source>
</evidence>
<protein>
    <submittedName>
        <fullName evidence="1">Uncharacterized protein</fullName>
    </submittedName>
</protein>
<comment type="caution">
    <text evidence="1">The sequence shown here is derived from an EMBL/GenBank/DDBJ whole genome shotgun (WGS) entry which is preliminary data.</text>
</comment>
<accession>A0A4Q7VT61</accession>
<sequence>MNNDTDFDTALDNIDFDAIEKKNAELIKKMDENLPEADDDCGDACKI</sequence>
<gene>
    <name evidence="1" type="ORF">EV681_1549</name>
</gene>